<feature type="domain" description="AB hydrolase-1" evidence="1">
    <location>
        <begin position="31"/>
        <end position="281"/>
    </location>
</feature>
<dbReference type="AlphaFoldDB" id="A0A507EBH6"/>
<dbReference type="STRING" id="109895.A0A507EBH6"/>
<gene>
    <name evidence="2" type="ORF">PhCBS80983_g01817</name>
</gene>
<keyword evidence="3" id="KW-1185">Reference proteome</keyword>
<dbReference type="PANTHER" id="PTHR43433:SF5">
    <property type="entry name" value="AB HYDROLASE-1 DOMAIN-CONTAINING PROTEIN"/>
    <property type="match status" value="1"/>
</dbReference>
<dbReference type="Gene3D" id="3.40.50.1820">
    <property type="entry name" value="alpha/beta hydrolase"/>
    <property type="match status" value="1"/>
</dbReference>
<proteinExistence type="predicted"/>
<evidence type="ECO:0000259" key="1">
    <source>
        <dbReference type="Pfam" id="PF00561"/>
    </source>
</evidence>
<dbReference type="InterPro" id="IPR029058">
    <property type="entry name" value="AB_hydrolase_fold"/>
</dbReference>
<sequence>MPKTDILELPDGGKLAYKVLGTKGMRDDVVPLILLMGLSGVKEDWSSFAQGLAQHRPVCIVDNRGIGESSQAKPKPPFREAPQLTIMQMATDAFSLIEHLDWRRFHLLGFSMGGMMAQQLVCLLRGRDDYECVSLNLLGTTPKGQLRGFLAEYSGLLGAQMEARETGQQGKFTMEEKLELYRTMLERNFTTQWCLNNPTAIDFMIAESPKYKKPMRIIAQQMEAIAEFDVVQQLQFINIPTLVVHGTADQVVPVQAGQAVAGALPKAEFVPLPDIGHMTYLMDGGESLRLFNKFLHHMDEVSRTKSLQVKL</sequence>
<name>A0A507EBH6_9FUNG</name>
<comment type="caution">
    <text evidence="2">The sequence shown here is derived from an EMBL/GenBank/DDBJ whole genome shotgun (WGS) entry which is preliminary data.</text>
</comment>
<dbReference type="InterPro" id="IPR000073">
    <property type="entry name" value="AB_hydrolase_1"/>
</dbReference>
<reference evidence="2 3" key="1">
    <citation type="journal article" date="2019" name="Sci. Rep.">
        <title>Comparative genomics of chytrid fungi reveal insights into the obligate biotrophic and pathogenic lifestyle of Synchytrium endobioticum.</title>
        <authorList>
            <person name="van de Vossenberg B.T.L.H."/>
            <person name="Warris S."/>
            <person name="Nguyen H.D.T."/>
            <person name="van Gent-Pelzer M.P.E."/>
            <person name="Joly D.L."/>
            <person name="van de Geest H.C."/>
            <person name="Bonants P.J.M."/>
            <person name="Smith D.S."/>
            <person name="Levesque C.A."/>
            <person name="van der Lee T.A.J."/>
        </authorList>
    </citation>
    <scope>NUCLEOTIDE SEQUENCE [LARGE SCALE GENOMIC DNA]</scope>
    <source>
        <strain evidence="2 3">CBS 809.83</strain>
    </source>
</reference>
<dbReference type="Proteomes" id="UP000318582">
    <property type="component" value="Unassembled WGS sequence"/>
</dbReference>
<organism evidence="2 3">
    <name type="scientific">Powellomyces hirtus</name>
    <dbReference type="NCBI Taxonomy" id="109895"/>
    <lineage>
        <taxon>Eukaryota</taxon>
        <taxon>Fungi</taxon>
        <taxon>Fungi incertae sedis</taxon>
        <taxon>Chytridiomycota</taxon>
        <taxon>Chytridiomycota incertae sedis</taxon>
        <taxon>Chytridiomycetes</taxon>
        <taxon>Spizellomycetales</taxon>
        <taxon>Powellomycetaceae</taxon>
        <taxon>Powellomyces</taxon>
    </lineage>
</organism>
<evidence type="ECO:0000313" key="3">
    <source>
        <dbReference type="Proteomes" id="UP000318582"/>
    </source>
</evidence>
<dbReference type="PANTHER" id="PTHR43433">
    <property type="entry name" value="HYDROLASE, ALPHA/BETA FOLD FAMILY PROTEIN"/>
    <property type="match status" value="1"/>
</dbReference>
<protein>
    <recommendedName>
        <fullName evidence="1">AB hydrolase-1 domain-containing protein</fullName>
    </recommendedName>
</protein>
<dbReference type="InterPro" id="IPR050471">
    <property type="entry name" value="AB_hydrolase"/>
</dbReference>
<evidence type="ECO:0000313" key="2">
    <source>
        <dbReference type="EMBL" id="TPX60420.1"/>
    </source>
</evidence>
<dbReference type="SUPFAM" id="SSF53474">
    <property type="entry name" value="alpha/beta-Hydrolases"/>
    <property type="match status" value="1"/>
</dbReference>
<accession>A0A507EBH6</accession>
<dbReference type="EMBL" id="QEAQ01000015">
    <property type="protein sequence ID" value="TPX60420.1"/>
    <property type="molecule type" value="Genomic_DNA"/>
</dbReference>
<dbReference type="Pfam" id="PF00561">
    <property type="entry name" value="Abhydrolase_1"/>
    <property type="match status" value="1"/>
</dbReference>